<dbReference type="EMBL" id="VNIK02000003">
    <property type="protein sequence ID" value="KAB5490259.1"/>
    <property type="molecule type" value="Genomic_DNA"/>
</dbReference>
<reference evidence="10" key="1">
    <citation type="submission" date="2019-10" db="EMBL/GenBank/DDBJ databases">
        <title>Muricauda hadale sp. nov., a piezophilic bacterium isolated from hadopelagic water of the Mariana Trench.</title>
        <authorList>
            <person name="Wei Y."/>
        </authorList>
    </citation>
    <scope>NUCLEOTIDE SEQUENCE [LARGE SCALE GENOMIC DNA]</scope>
    <source>
        <strain evidence="10">MT-229</strain>
    </source>
</reference>
<dbReference type="GO" id="GO:0009245">
    <property type="term" value="P:lipid A biosynthetic process"/>
    <property type="evidence" value="ECO:0007669"/>
    <property type="project" value="TreeGrafter"/>
</dbReference>
<evidence type="ECO:0000256" key="1">
    <source>
        <dbReference type="ARBA" id="ARBA00004713"/>
    </source>
</evidence>
<dbReference type="PANTHER" id="PTHR42755:SF1">
    <property type="entry name" value="3-DEOXY-D-MANNO-OCTULOSONIC ACID TRANSFERASE, MITOCHONDRIAL-RELATED"/>
    <property type="match status" value="1"/>
</dbReference>
<dbReference type="Gene3D" id="3.40.50.2000">
    <property type="entry name" value="Glycogen Phosphorylase B"/>
    <property type="match status" value="1"/>
</dbReference>
<protein>
    <recommendedName>
        <fullName evidence="3 8">3-deoxy-D-manno-octulosonic acid transferase</fullName>
        <shortName evidence="8">Kdo transferase</shortName>
        <ecNumber evidence="2 8">2.4.99.12</ecNumber>
    </recommendedName>
    <alternativeName>
        <fullName evidence="5 8">Lipid IV(A) 3-deoxy-D-manno-octulosonic acid transferase</fullName>
    </alternativeName>
</protein>
<evidence type="ECO:0000313" key="11">
    <source>
        <dbReference type="Proteomes" id="UP000319204"/>
    </source>
</evidence>
<keyword evidence="4 8" id="KW-0808">Transferase</keyword>
<dbReference type="Gene3D" id="3.40.50.11720">
    <property type="entry name" value="3-Deoxy-D-manno-octulosonic-acid transferase, N-terminal domain"/>
    <property type="match status" value="1"/>
</dbReference>
<comment type="similarity">
    <text evidence="8">Belongs to the glycosyltransferase group 1 family.</text>
</comment>
<accession>A0A5N5IUF5</accession>
<evidence type="ECO:0000259" key="9">
    <source>
        <dbReference type="Pfam" id="PF04413"/>
    </source>
</evidence>
<dbReference type="UniPathway" id="UPA00958"/>
<evidence type="ECO:0000256" key="7">
    <source>
        <dbReference type="PIRSR" id="PIRSR639901-1"/>
    </source>
</evidence>
<dbReference type="GO" id="GO:0005886">
    <property type="term" value="C:plasma membrane"/>
    <property type="evidence" value="ECO:0007669"/>
    <property type="project" value="UniProtKB-SubCell"/>
</dbReference>
<sequence>MPLRFFYNILISLAWFGLKVIALFRPKIHLFVSGRKNTFPLLEEKLSGSKKTIWMHVASLGEYEQGLPILEGLRHNYPEHQIVLTFFSPSGYEVKKNTTAADVVVYLPMDTLSNAKRFLERTDPELAIFVKYEIWPNYLSELKKRNVPTFLVSALFSKRQIYFKVFGGFMRKSLRTFAHFFVQDINSRELLESIGFSNVTISGDTRFDRVSKILKQDNRLDFMERFKDGRLCLVAGSTWPEDEEILIRHINRSADGETKFVFAPHEIKPAHVQKIEEGLQRKAVRFSQMDGKNLTDFNVLIVDTIGLLTKVYSYADVTYVGGGFATGLHNTLEPAVYGVPVIIGPDYQKFKEAKDLVEKGGVLPISDQIGFDTLMDTFLTNPSLREKTGKINAEYINANVGATDLILNHLSLMKFG</sequence>
<evidence type="ECO:0000256" key="5">
    <source>
        <dbReference type="ARBA" id="ARBA00031445"/>
    </source>
</evidence>
<dbReference type="AlphaFoldDB" id="A0A5N5IUF5"/>
<name>A0A5N5IUF5_9FLAO</name>
<dbReference type="InterPro" id="IPR038107">
    <property type="entry name" value="Glycos_transf_N_sf"/>
</dbReference>
<dbReference type="InterPro" id="IPR007507">
    <property type="entry name" value="Glycos_transf_N"/>
</dbReference>
<keyword evidence="8" id="KW-0812">Transmembrane</keyword>
<evidence type="ECO:0000313" key="10">
    <source>
        <dbReference type="EMBL" id="KAB5490259.1"/>
    </source>
</evidence>
<dbReference type="EC" id="2.4.99.12" evidence="2 8"/>
<evidence type="ECO:0000256" key="4">
    <source>
        <dbReference type="ARBA" id="ARBA00022679"/>
    </source>
</evidence>
<gene>
    <name evidence="10" type="ORF">FOT42_007455</name>
</gene>
<keyword evidence="8" id="KW-1133">Transmembrane helix</keyword>
<dbReference type="SUPFAM" id="SSF53756">
    <property type="entry name" value="UDP-Glycosyltransferase/glycogen phosphorylase"/>
    <property type="match status" value="1"/>
</dbReference>
<proteinExistence type="inferred from homology"/>
<dbReference type="Pfam" id="PF04413">
    <property type="entry name" value="Glycos_transf_N"/>
    <property type="match status" value="1"/>
</dbReference>
<keyword evidence="8" id="KW-0472">Membrane</keyword>
<dbReference type="PANTHER" id="PTHR42755">
    <property type="entry name" value="3-DEOXY-MANNO-OCTULOSONATE CYTIDYLYLTRANSFERASE"/>
    <property type="match status" value="1"/>
</dbReference>
<comment type="function">
    <text evidence="8">Involved in lipopolysaccharide (LPS) biosynthesis. Catalyzes the transfer of 3-deoxy-D-manno-octulosonate (Kdo) residue(s) from CMP-Kdo to lipid IV(A), the tetraacyldisaccharide-1,4'-bisphosphate precursor of lipid A.</text>
</comment>
<dbReference type="Proteomes" id="UP000319204">
    <property type="component" value="Unassembled WGS sequence"/>
</dbReference>
<evidence type="ECO:0000256" key="8">
    <source>
        <dbReference type="RuleBase" id="RU365103"/>
    </source>
</evidence>
<comment type="caution">
    <text evidence="10">The sequence shown here is derived from an EMBL/GenBank/DDBJ whole genome shotgun (WGS) entry which is preliminary data.</text>
</comment>
<keyword evidence="11" id="KW-1185">Reference proteome</keyword>
<dbReference type="OrthoDB" id="9789797at2"/>
<comment type="catalytic activity">
    <reaction evidence="6 8">
        <text>lipid IVA (E. coli) + CMP-3-deoxy-beta-D-manno-octulosonate = alpha-Kdo-(2-&gt;6)-lipid IVA (E. coli) + CMP + H(+)</text>
        <dbReference type="Rhea" id="RHEA:28066"/>
        <dbReference type="ChEBI" id="CHEBI:15378"/>
        <dbReference type="ChEBI" id="CHEBI:58603"/>
        <dbReference type="ChEBI" id="CHEBI:60364"/>
        <dbReference type="ChEBI" id="CHEBI:60377"/>
        <dbReference type="ChEBI" id="CHEBI:85987"/>
        <dbReference type="EC" id="2.4.99.12"/>
    </reaction>
</comment>
<comment type="pathway">
    <text evidence="1 8">Bacterial outer membrane biogenesis; LPS core biosynthesis.</text>
</comment>
<organism evidence="10 11">
    <name type="scientific">Flagellimonas hadalis</name>
    <dbReference type="NCBI Taxonomy" id="2597517"/>
    <lineage>
        <taxon>Bacteria</taxon>
        <taxon>Pseudomonadati</taxon>
        <taxon>Bacteroidota</taxon>
        <taxon>Flavobacteriia</taxon>
        <taxon>Flavobacteriales</taxon>
        <taxon>Flavobacteriaceae</taxon>
        <taxon>Flagellimonas</taxon>
    </lineage>
</organism>
<dbReference type="GO" id="GO:0043842">
    <property type="term" value="F:Kdo transferase activity"/>
    <property type="evidence" value="ECO:0007669"/>
    <property type="project" value="UniProtKB-EC"/>
</dbReference>
<evidence type="ECO:0000256" key="3">
    <source>
        <dbReference type="ARBA" id="ARBA00019077"/>
    </source>
</evidence>
<keyword evidence="8" id="KW-1003">Cell membrane</keyword>
<feature type="active site" description="Proton acceptor" evidence="7">
    <location>
        <position position="62"/>
    </location>
</feature>
<keyword evidence="8" id="KW-0448">Lipopolysaccharide biosynthesis</keyword>
<feature type="transmembrane region" description="Helical" evidence="8">
    <location>
        <begin position="6"/>
        <end position="24"/>
    </location>
</feature>
<feature type="domain" description="3-deoxy-D-manno-octulosonic-acid transferase N-terminal" evidence="9">
    <location>
        <begin position="47"/>
        <end position="208"/>
    </location>
</feature>
<comment type="subcellular location">
    <subcellularLocation>
        <location evidence="8">Cell membrane</location>
    </subcellularLocation>
</comment>
<dbReference type="InterPro" id="IPR039901">
    <property type="entry name" value="Kdotransferase"/>
</dbReference>
<evidence type="ECO:0000256" key="2">
    <source>
        <dbReference type="ARBA" id="ARBA00012621"/>
    </source>
</evidence>
<evidence type="ECO:0000256" key="6">
    <source>
        <dbReference type="ARBA" id="ARBA00049183"/>
    </source>
</evidence>
<dbReference type="GO" id="GO:0009244">
    <property type="term" value="P:lipopolysaccharide core region biosynthetic process"/>
    <property type="evidence" value="ECO:0007669"/>
    <property type="project" value="UniProtKB-UniRule"/>
</dbReference>